<keyword evidence="5 12" id="KW-0337">GPI-anchor biosynthesis</keyword>
<comment type="subcellular location">
    <subcellularLocation>
        <location evidence="1 12">Endoplasmic reticulum membrane</location>
        <topology evidence="1 12">Multi-pass membrane protein</topology>
    </subcellularLocation>
</comment>
<evidence type="ECO:0000256" key="5">
    <source>
        <dbReference type="ARBA" id="ARBA00022502"/>
    </source>
</evidence>
<dbReference type="InParanoid" id="L2GLU3"/>
<keyword evidence="7 12" id="KW-0808">Transferase</keyword>
<evidence type="ECO:0000313" key="14">
    <source>
        <dbReference type="Proteomes" id="UP000011082"/>
    </source>
</evidence>
<dbReference type="GO" id="GO:0006506">
    <property type="term" value="P:GPI anchor biosynthetic process"/>
    <property type="evidence" value="ECO:0007669"/>
    <property type="project" value="UniProtKB-UniPathway"/>
</dbReference>
<dbReference type="UniPathway" id="UPA00196"/>
<protein>
    <recommendedName>
        <fullName evidence="4 12">GPI mannosyltransferase 2</fullName>
        <ecNumber evidence="12">2.4.1.-</ecNumber>
    </recommendedName>
</protein>
<proteinExistence type="inferred from homology"/>
<evidence type="ECO:0000256" key="7">
    <source>
        <dbReference type="ARBA" id="ARBA00022679"/>
    </source>
</evidence>
<name>L2GLU3_VITCO</name>
<dbReference type="GO" id="GO:0005789">
    <property type="term" value="C:endoplasmic reticulum membrane"/>
    <property type="evidence" value="ECO:0007669"/>
    <property type="project" value="UniProtKB-SubCell"/>
</dbReference>
<evidence type="ECO:0000256" key="10">
    <source>
        <dbReference type="ARBA" id="ARBA00022989"/>
    </source>
</evidence>
<evidence type="ECO:0000256" key="11">
    <source>
        <dbReference type="ARBA" id="ARBA00023136"/>
    </source>
</evidence>
<sequence length="438" mass="51395">MLNKQTTHESIIAILSIMSRILVLLLGKVVSCYFQRFDLSTSLSPIKSPFKYLESWDTTHFINISNHGYSHEHSLPFFPLVPLIVRTLNFSDYLTTAVILSNIAFIFSSLIFYKLSLLYFDERFSLISTIFFICNPASIIYSAYYTESIFTLIFLLALFYTIKGKLFRASVLFAVSTFCRSNAIFFVLFHKILYAPIILLPFGLFQLYSLLLIARHNASFRVFIPYSMIQSKYWDQGFLRFIRIRHTPNILIGLPVILISSFFLFQYFSLSFKRNSKKRMVENCRETTVSDKENDRNSSLKRKATKGPVDDIVHFYDVKVNLRYEKGEFADKIRYKPSTLSNAIFLVNQVLNYEPLHFNGSCILKLALILLFQVLMLVFFVHWNIAMRFIAYNPFIYWSCAYHTLKYHRTRLFNFTCTFFAVYGILYIIMFSCFYPPP</sequence>
<dbReference type="STRING" id="993615.L2GLU3"/>
<evidence type="ECO:0000256" key="1">
    <source>
        <dbReference type="ARBA" id="ARBA00004477"/>
    </source>
</evidence>
<organism evidence="13 14">
    <name type="scientific">Vittaforma corneae (strain ATCC 50505)</name>
    <name type="common">Microsporidian parasite</name>
    <name type="synonym">Nosema corneum</name>
    <dbReference type="NCBI Taxonomy" id="993615"/>
    <lineage>
        <taxon>Eukaryota</taxon>
        <taxon>Fungi</taxon>
        <taxon>Fungi incertae sedis</taxon>
        <taxon>Microsporidia</taxon>
        <taxon>Nosematidae</taxon>
        <taxon>Vittaforma</taxon>
    </lineage>
</organism>
<feature type="transmembrane region" description="Helical" evidence="12">
    <location>
        <begin position="250"/>
        <end position="270"/>
    </location>
</feature>
<feature type="transmembrane region" description="Helical" evidence="12">
    <location>
        <begin position="149"/>
        <end position="171"/>
    </location>
</feature>
<keyword evidence="8 12" id="KW-0812">Transmembrane</keyword>
<feature type="transmembrane region" description="Helical" evidence="12">
    <location>
        <begin position="192"/>
        <end position="214"/>
    </location>
</feature>
<comment type="similarity">
    <text evidence="3 12">Belongs to the PIGV family.</text>
</comment>
<feature type="transmembrane region" description="Helical" evidence="12">
    <location>
        <begin position="412"/>
        <end position="437"/>
    </location>
</feature>
<comment type="function">
    <text evidence="12">Mannosyltransferase involved in glycosylphosphatidylinositol-anchor biosynthesis.</text>
</comment>
<reference evidence="14" key="1">
    <citation type="submission" date="2011-05" db="EMBL/GenBank/DDBJ databases">
        <title>The genome sequence of Vittaforma corneae strain ATCC 50505.</title>
        <authorList>
            <consortium name="The Broad Institute Genome Sequencing Platform"/>
            <person name="Cuomo C."/>
            <person name="Didier E."/>
            <person name="Bowers L."/>
            <person name="Young S.K."/>
            <person name="Zeng Q."/>
            <person name="Gargeya S."/>
            <person name="Fitzgerald M."/>
            <person name="Haas B."/>
            <person name="Abouelleil A."/>
            <person name="Alvarado L."/>
            <person name="Arachchi H.M."/>
            <person name="Berlin A."/>
            <person name="Chapman S.B."/>
            <person name="Gearin G."/>
            <person name="Goldberg J."/>
            <person name="Griggs A."/>
            <person name="Gujja S."/>
            <person name="Hansen M."/>
            <person name="Heiman D."/>
            <person name="Howarth C."/>
            <person name="Larimer J."/>
            <person name="Lui A."/>
            <person name="MacDonald P.J.P."/>
            <person name="McCowen C."/>
            <person name="Montmayeur A."/>
            <person name="Murphy C."/>
            <person name="Neiman D."/>
            <person name="Pearson M."/>
            <person name="Priest M."/>
            <person name="Roberts A."/>
            <person name="Saif S."/>
            <person name="Shea T."/>
            <person name="Sisk P."/>
            <person name="Stolte C."/>
            <person name="Sykes S."/>
            <person name="Wortman J."/>
            <person name="Nusbaum C."/>
            <person name="Birren B."/>
        </authorList>
    </citation>
    <scope>NUCLEOTIDE SEQUENCE [LARGE SCALE GENOMIC DNA]</scope>
    <source>
        <strain evidence="14">ATCC 50505</strain>
    </source>
</reference>
<dbReference type="RefSeq" id="XP_007604778.1">
    <property type="nucleotide sequence ID" value="XM_007604716.1"/>
</dbReference>
<keyword evidence="14" id="KW-1185">Reference proteome</keyword>
<evidence type="ECO:0000256" key="3">
    <source>
        <dbReference type="ARBA" id="ARBA00008698"/>
    </source>
</evidence>
<keyword evidence="11 12" id="KW-0472">Membrane</keyword>
<accession>L2GLU3</accession>
<dbReference type="HOGENOM" id="CLU_029048_3_1_1"/>
<evidence type="ECO:0000256" key="2">
    <source>
        <dbReference type="ARBA" id="ARBA00004687"/>
    </source>
</evidence>
<evidence type="ECO:0000256" key="9">
    <source>
        <dbReference type="ARBA" id="ARBA00022824"/>
    </source>
</evidence>
<evidence type="ECO:0000313" key="13">
    <source>
        <dbReference type="EMBL" id="ELA41584.1"/>
    </source>
</evidence>
<dbReference type="Pfam" id="PF04188">
    <property type="entry name" value="Mannosyl_trans2"/>
    <property type="match status" value="1"/>
</dbReference>
<keyword evidence="9 12" id="KW-0256">Endoplasmic reticulum</keyword>
<dbReference type="GO" id="GO:0031501">
    <property type="term" value="C:mannosyltransferase complex"/>
    <property type="evidence" value="ECO:0007669"/>
    <property type="project" value="TreeGrafter"/>
</dbReference>
<feature type="transmembrane region" description="Helical" evidence="12">
    <location>
        <begin position="362"/>
        <end position="383"/>
    </location>
</feature>
<dbReference type="InterPro" id="IPR007315">
    <property type="entry name" value="PIG-V/Gpi18"/>
</dbReference>
<dbReference type="Proteomes" id="UP000011082">
    <property type="component" value="Unassembled WGS sequence"/>
</dbReference>
<dbReference type="OrthoDB" id="10252502at2759"/>
<comment type="caution">
    <text evidence="12">Lacks conserved residue(s) required for the propagation of feature annotation.</text>
</comment>
<dbReference type="GO" id="GO:0000009">
    <property type="term" value="F:alpha-1,6-mannosyltransferase activity"/>
    <property type="evidence" value="ECO:0007669"/>
    <property type="project" value="InterPro"/>
</dbReference>
<dbReference type="EMBL" id="JH370141">
    <property type="protein sequence ID" value="ELA41584.1"/>
    <property type="molecule type" value="Genomic_DNA"/>
</dbReference>
<keyword evidence="6 12" id="KW-0328">Glycosyltransferase</keyword>
<dbReference type="EC" id="2.4.1.-" evidence="12"/>
<dbReference type="OMA" id="WDVEWFL"/>
<evidence type="ECO:0000256" key="8">
    <source>
        <dbReference type="ARBA" id="ARBA00022692"/>
    </source>
</evidence>
<dbReference type="PANTHER" id="PTHR12468:SF2">
    <property type="entry name" value="GPI MANNOSYLTRANSFERASE 2"/>
    <property type="match status" value="1"/>
</dbReference>
<evidence type="ECO:0000256" key="12">
    <source>
        <dbReference type="RuleBase" id="RU363112"/>
    </source>
</evidence>
<dbReference type="GeneID" id="19882043"/>
<comment type="pathway">
    <text evidence="2 12">Glycolipid biosynthesis; glycosylphosphatidylinositol-anchor biosynthesis.</text>
</comment>
<feature type="transmembrane region" description="Helical" evidence="12">
    <location>
        <begin position="93"/>
        <end position="112"/>
    </location>
</feature>
<evidence type="ECO:0000256" key="4">
    <source>
        <dbReference type="ARBA" id="ARBA00013795"/>
    </source>
</evidence>
<feature type="transmembrane region" description="Helical" evidence="12">
    <location>
        <begin position="12"/>
        <end position="34"/>
    </location>
</feature>
<dbReference type="PANTHER" id="PTHR12468">
    <property type="entry name" value="GPI MANNOSYLTRANSFERASE 2"/>
    <property type="match status" value="1"/>
</dbReference>
<dbReference type="AlphaFoldDB" id="L2GLU3"/>
<keyword evidence="10 12" id="KW-1133">Transmembrane helix</keyword>
<dbReference type="VEuPathDB" id="MicrosporidiaDB:VICG_01332"/>
<gene>
    <name evidence="13" type="ORF">VICG_01332</name>
</gene>
<evidence type="ECO:0000256" key="6">
    <source>
        <dbReference type="ARBA" id="ARBA00022676"/>
    </source>
</evidence>
<dbReference type="GO" id="GO:0004376">
    <property type="term" value="F:GPI mannosyltransferase activity"/>
    <property type="evidence" value="ECO:0007669"/>
    <property type="project" value="InterPro"/>
</dbReference>